<dbReference type="RefSeq" id="WP_131850300.1">
    <property type="nucleotide sequence ID" value="NZ_SKFH01000001.1"/>
</dbReference>
<keyword evidence="3" id="KW-1185">Reference proteome</keyword>
<evidence type="ECO:0000313" key="3">
    <source>
        <dbReference type="Proteomes" id="UP000295164"/>
    </source>
</evidence>
<sequence>MDRLTISDRTRGGARKLIWTIVLLCLLVLSIFIYWRYYNTYSEGNRFGLLQKFSRKGNLFKTYEGELILSSVSSTNNVPIASEKFFFSVAEDSVAKRLLELEGHRVSLHYTEKRGALFWRGESNYIVDGVKAEP</sequence>
<comment type="caution">
    <text evidence="2">The sequence shown here is derived from an EMBL/GenBank/DDBJ whole genome shotgun (WGS) entry which is preliminary data.</text>
</comment>
<dbReference type="Proteomes" id="UP000295164">
    <property type="component" value="Unassembled WGS sequence"/>
</dbReference>
<evidence type="ECO:0000256" key="1">
    <source>
        <dbReference type="SAM" id="Phobius"/>
    </source>
</evidence>
<evidence type="ECO:0000313" key="2">
    <source>
        <dbReference type="EMBL" id="TCZ74945.1"/>
    </source>
</evidence>
<organism evidence="2 3">
    <name type="scientific">Flaviaesturariibacter aridisoli</name>
    <dbReference type="NCBI Taxonomy" id="2545761"/>
    <lineage>
        <taxon>Bacteria</taxon>
        <taxon>Pseudomonadati</taxon>
        <taxon>Bacteroidota</taxon>
        <taxon>Chitinophagia</taxon>
        <taxon>Chitinophagales</taxon>
        <taxon>Chitinophagaceae</taxon>
        <taxon>Flaviaestuariibacter</taxon>
    </lineage>
</organism>
<evidence type="ECO:0008006" key="4">
    <source>
        <dbReference type="Google" id="ProtNLM"/>
    </source>
</evidence>
<gene>
    <name evidence="2" type="ORF">E0486_01165</name>
</gene>
<proteinExistence type="predicted"/>
<keyword evidence="1" id="KW-0472">Membrane</keyword>
<feature type="transmembrane region" description="Helical" evidence="1">
    <location>
        <begin position="17"/>
        <end position="37"/>
    </location>
</feature>
<name>A0A4R4EAR2_9BACT</name>
<dbReference type="OrthoDB" id="9794557at2"/>
<keyword evidence="1" id="KW-1133">Transmembrane helix</keyword>
<keyword evidence="1" id="KW-0812">Transmembrane</keyword>
<protein>
    <recommendedName>
        <fullName evidence="4">6-phosphogluconate dehydrogenase</fullName>
    </recommendedName>
</protein>
<dbReference type="AlphaFoldDB" id="A0A4R4EAR2"/>
<dbReference type="EMBL" id="SKFH01000001">
    <property type="protein sequence ID" value="TCZ74945.1"/>
    <property type="molecule type" value="Genomic_DNA"/>
</dbReference>
<accession>A0A4R4EAR2</accession>
<reference evidence="2 3" key="1">
    <citation type="submission" date="2019-03" db="EMBL/GenBank/DDBJ databases">
        <authorList>
            <person name="Kim M.K.M."/>
        </authorList>
    </citation>
    <scope>NUCLEOTIDE SEQUENCE [LARGE SCALE GENOMIC DNA]</scope>
    <source>
        <strain evidence="2 3">17J68-15</strain>
    </source>
</reference>